<dbReference type="Proteomes" id="UP001652660">
    <property type="component" value="Chromosome 1e"/>
</dbReference>
<dbReference type="Pfam" id="PF10551">
    <property type="entry name" value="MULE"/>
    <property type="match status" value="1"/>
</dbReference>
<dbReference type="Pfam" id="PF03108">
    <property type="entry name" value="DBD_Tnp_Mut"/>
    <property type="match status" value="1"/>
</dbReference>
<evidence type="ECO:0000259" key="2">
    <source>
        <dbReference type="Pfam" id="PF03108"/>
    </source>
</evidence>
<protein>
    <recommendedName>
        <fullName evidence="6">Protein FAR1-RELATED SEQUENCE</fullName>
    </recommendedName>
</protein>
<feature type="region of interest" description="Disordered" evidence="1">
    <location>
        <begin position="1"/>
        <end position="23"/>
    </location>
</feature>
<keyword evidence="4" id="KW-1185">Reference proteome</keyword>
<sequence length="615" mass="71392">MNSEELNSNDEASKEDSSKRRKPRYVRFRPERDMVDPKFFVGLLFDDKRIFKQAIDYYGVKWGKYFRWGKHDTSRMRAKCNSANCDWFIYASKEVDSDAFVIRTMGPSCNCGRTFHHKRANSGFLSRHYMDFLRLNKRVSVTEFKEKVHLELNVNITRDQVSKTFMKAKLLIYGSYKQQYTKLWDYCEELLNCNPGSTIHMETTVDDISGKKRFQRIYICFEALKKEIKAGCRQLIGLDGCHLRGPHPGVLLTAIGIDANDCIYPIAYAVVEIENKSSWKWFVKFLKHDLCIHEQKTWTFISDRQKGLGSAIHEVTPGVEHRHCVRHLHNNMKKSHSGESIKARFWACARSLYMRKFESEMDALNGYDYNAHKWLVDNINPRQWSRSHFGETTKCDILLNNLCESFNAVILEAREKPILGMLETLRIYLMDRMRMKKEWMKKRTDVICPKIQKKLEKAKNEAAANIARHSDNKRFEVQHIYGGTYVVDVERCTCTFCCISLINATPEDYVHSYYLREAYLAAYEPAIAPLPGPNAWRDSGKIPILPPKKLRLSGRPRKARRREPDEPRKSNNGVTKLSRAAGVILSAATNAANVMWTVTIEEHVQLVIPRATLML</sequence>
<evidence type="ECO:0000256" key="1">
    <source>
        <dbReference type="SAM" id="MobiDB-lite"/>
    </source>
</evidence>
<feature type="compositionally biased region" description="Polar residues" evidence="1">
    <location>
        <begin position="1"/>
        <end position="10"/>
    </location>
</feature>
<evidence type="ECO:0000313" key="4">
    <source>
        <dbReference type="Proteomes" id="UP001652660"/>
    </source>
</evidence>
<dbReference type="InterPro" id="IPR018289">
    <property type="entry name" value="MULE_transposase_dom"/>
</dbReference>
<evidence type="ECO:0000313" key="5">
    <source>
        <dbReference type="RefSeq" id="XP_027064331.2"/>
    </source>
</evidence>
<feature type="compositionally biased region" description="Basic residues" evidence="1">
    <location>
        <begin position="548"/>
        <end position="561"/>
    </location>
</feature>
<dbReference type="GeneID" id="113690562"/>
<reference evidence="5" key="2">
    <citation type="submission" date="2025-08" db="UniProtKB">
        <authorList>
            <consortium name="RefSeq"/>
        </authorList>
    </citation>
    <scope>IDENTIFICATION</scope>
    <source>
        <tissue evidence="5">Leaves</tissue>
    </source>
</reference>
<organism evidence="4 5">
    <name type="scientific">Coffea arabica</name>
    <name type="common">Arabian coffee</name>
    <dbReference type="NCBI Taxonomy" id="13443"/>
    <lineage>
        <taxon>Eukaryota</taxon>
        <taxon>Viridiplantae</taxon>
        <taxon>Streptophyta</taxon>
        <taxon>Embryophyta</taxon>
        <taxon>Tracheophyta</taxon>
        <taxon>Spermatophyta</taxon>
        <taxon>Magnoliopsida</taxon>
        <taxon>eudicotyledons</taxon>
        <taxon>Gunneridae</taxon>
        <taxon>Pentapetalae</taxon>
        <taxon>asterids</taxon>
        <taxon>lamiids</taxon>
        <taxon>Gentianales</taxon>
        <taxon>Rubiaceae</taxon>
        <taxon>Ixoroideae</taxon>
        <taxon>Gardenieae complex</taxon>
        <taxon>Bertiereae - Coffeeae clade</taxon>
        <taxon>Coffeeae</taxon>
        <taxon>Coffea</taxon>
    </lineage>
</organism>
<feature type="domain" description="Transposase MuDR plant" evidence="2">
    <location>
        <begin position="39"/>
        <end position="102"/>
    </location>
</feature>
<dbReference type="PANTHER" id="PTHR31973:SF199">
    <property type="entry name" value="SWIM-TYPE DOMAIN-CONTAINING PROTEIN"/>
    <property type="match status" value="1"/>
</dbReference>
<gene>
    <name evidence="5" type="primary">LOC113690562</name>
</gene>
<evidence type="ECO:0000259" key="3">
    <source>
        <dbReference type="Pfam" id="PF10551"/>
    </source>
</evidence>
<proteinExistence type="predicted"/>
<dbReference type="PANTHER" id="PTHR31973">
    <property type="entry name" value="POLYPROTEIN, PUTATIVE-RELATED"/>
    <property type="match status" value="1"/>
</dbReference>
<dbReference type="RefSeq" id="XP_027064331.2">
    <property type="nucleotide sequence ID" value="XM_027208530.2"/>
</dbReference>
<evidence type="ECO:0008006" key="6">
    <source>
        <dbReference type="Google" id="ProtNLM"/>
    </source>
</evidence>
<name>A0A6P6SEW6_COFAR</name>
<reference evidence="4" key="1">
    <citation type="journal article" date="2025" name="Foods">
        <title>Unveiling the Microbial Signatures of Arabica Coffee Cherries: Insights into Ripeness Specific Diversity, Functional Traits, and Implications for Quality and Safety.</title>
        <authorList>
            <consortium name="RefSeq"/>
            <person name="Tenea G.N."/>
            <person name="Cifuentes V."/>
            <person name="Reyes P."/>
            <person name="Cevallos-Vallejos M."/>
        </authorList>
    </citation>
    <scope>NUCLEOTIDE SEQUENCE [LARGE SCALE GENOMIC DNA]</scope>
</reference>
<feature type="region of interest" description="Disordered" evidence="1">
    <location>
        <begin position="547"/>
        <end position="573"/>
    </location>
</feature>
<feature type="domain" description="MULE transposase" evidence="3">
    <location>
        <begin position="236"/>
        <end position="331"/>
    </location>
</feature>
<dbReference type="InterPro" id="IPR004332">
    <property type="entry name" value="Transposase_MuDR"/>
</dbReference>
<dbReference type="AlphaFoldDB" id="A0A6P6SEW6"/>
<dbReference type="OrthoDB" id="1918246at2759"/>
<accession>A0A6P6SEW6</accession>